<dbReference type="STRING" id="6186.A0A183L225"/>
<keyword evidence="2" id="KW-0472">Membrane</keyword>
<reference evidence="3 4" key="2">
    <citation type="submission" date="2018-11" db="EMBL/GenBank/DDBJ databases">
        <authorList>
            <consortium name="Pathogen Informatics"/>
        </authorList>
    </citation>
    <scope>NUCLEOTIDE SEQUENCE [LARGE SCALE GENOMIC DNA]</scope>
    <source>
        <strain evidence="3">Dakar</strain>
        <strain evidence="4">Dakar, Senegal</strain>
    </source>
</reference>
<dbReference type="AlphaFoldDB" id="A0A183L225"/>
<dbReference type="EMBL" id="UZAK01046419">
    <property type="protein sequence ID" value="VDP75264.1"/>
    <property type="molecule type" value="Genomic_DNA"/>
</dbReference>
<keyword evidence="2" id="KW-1133">Transmembrane helix</keyword>
<keyword evidence="2" id="KW-0812">Transmembrane</keyword>
<dbReference type="PANTHER" id="PTHR44666">
    <property type="entry name" value="WD REPEAT-CONTAINING PROTEIN 53"/>
    <property type="match status" value="1"/>
</dbReference>
<sequence>MVHSVACSVSGDFVAAGLESSTIELFAGDGKRLNHLESLFGHTRGVSALHFIDDSFLISGGNDQNIFVWTLGSEVTGYNVFHGEKVSAFEGTRLDRIIVADFSPVIQVRLVLLFFILFIILILYHLGCNRKEPIDVPH</sequence>
<gene>
    <name evidence="3" type="ORF">SCUD_LOCUS21376</name>
</gene>
<reference evidence="5" key="1">
    <citation type="submission" date="2016-06" db="UniProtKB">
        <authorList>
            <consortium name="WormBaseParasite"/>
        </authorList>
    </citation>
    <scope>IDENTIFICATION</scope>
</reference>
<dbReference type="PROSITE" id="PS50294">
    <property type="entry name" value="WD_REPEATS_REGION"/>
    <property type="match status" value="1"/>
</dbReference>
<feature type="transmembrane region" description="Helical" evidence="2">
    <location>
        <begin position="106"/>
        <end position="124"/>
    </location>
</feature>
<dbReference type="InterPro" id="IPR001680">
    <property type="entry name" value="WD40_rpt"/>
</dbReference>
<organism evidence="5">
    <name type="scientific">Schistosoma curassoni</name>
    <dbReference type="NCBI Taxonomy" id="6186"/>
    <lineage>
        <taxon>Eukaryota</taxon>
        <taxon>Metazoa</taxon>
        <taxon>Spiralia</taxon>
        <taxon>Lophotrochozoa</taxon>
        <taxon>Platyhelminthes</taxon>
        <taxon>Trematoda</taxon>
        <taxon>Digenea</taxon>
        <taxon>Strigeidida</taxon>
        <taxon>Schistosomatoidea</taxon>
        <taxon>Schistosomatidae</taxon>
        <taxon>Schistosoma</taxon>
    </lineage>
</organism>
<dbReference type="InterPro" id="IPR036322">
    <property type="entry name" value="WD40_repeat_dom_sf"/>
</dbReference>
<evidence type="ECO:0000313" key="5">
    <source>
        <dbReference type="WBParaSite" id="SCUD_0002137901-mRNA-1"/>
    </source>
</evidence>
<dbReference type="SUPFAM" id="SSF50978">
    <property type="entry name" value="WD40 repeat-like"/>
    <property type="match status" value="1"/>
</dbReference>
<dbReference type="PROSITE" id="PS50082">
    <property type="entry name" value="WD_REPEATS_2"/>
    <property type="match status" value="1"/>
</dbReference>
<dbReference type="InterPro" id="IPR015943">
    <property type="entry name" value="WD40/YVTN_repeat-like_dom_sf"/>
</dbReference>
<proteinExistence type="predicted"/>
<dbReference type="WBParaSite" id="SCUD_0002137901-mRNA-1">
    <property type="protein sequence ID" value="SCUD_0002137901-mRNA-1"/>
    <property type="gene ID" value="SCUD_0002137901"/>
</dbReference>
<dbReference type="PANTHER" id="PTHR44666:SF1">
    <property type="entry name" value="WD REPEAT-CONTAINING PROTEIN 53"/>
    <property type="match status" value="1"/>
</dbReference>
<evidence type="ECO:0000256" key="2">
    <source>
        <dbReference type="SAM" id="Phobius"/>
    </source>
</evidence>
<dbReference type="Proteomes" id="UP000279833">
    <property type="component" value="Unassembled WGS sequence"/>
</dbReference>
<dbReference type="Gene3D" id="2.130.10.10">
    <property type="entry name" value="YVTN repeat-like/Quinoprotein amine dehydrogenase"/>
    <property type="match status" value="1"/>
</dbReference>
<accession>A0A183L225</accession>
<protein>
    <submittedName>
        <fullName evidence="5">WD_REPEATS_REGION domain-containing protein</fullName>
    </submittedName>
</protein>
<name>A0A183L225_9TREM</name>
<keyword evidence="1" id="KW-0853">WD repeat</keyword>
<dbReference type="Pfam" id="PF00400">
    <property type="entry name" value="WD40"/>
    <property type="match status" value="1"/>
</dbReference>
<dbReference type="SMART" id="SM00320">
    <property type="entry name" value="WD40"/>
    <property type="match status" value="1"/>
</dbReference>
<evidence type="ECO:0000256" key="1">
    <source>
        <dbReference type="PROSITE-ProRule" id="PRU00221"/>
    </source>
</evidence>
<dbReference type="InterPro" id="IPR042453">
    <property type="entry name" value="WDR53"/>
</dbReference>
<evidence type="ECO:0000313" key="3">
    <source>
        <dbReference type="EMBL" id="VDP75264.1"/>
    </source>
</evidence>
<evidence type="ECO:0000313" key="4">
    <source>
        <dbReference type="Proteomes" id="UP000279833"/>
    </source>
</evidence>
<keyword evidence="4" id="KW-1185">Reference proteome</keyword>
<feature type="repeat" description="WD" evidence="1">
    <location>
        <begin position="39"/>
        <end position="71"/>
    </location>
</feature>